<dbReference type="SMART" id="SM00220">
    <property type="entry name" value="S_TKc"/>
    <property type="match status" value="1"/>
</dbReference>
<feature type="compositionally biased region" description="Polar residues" evidence="9">
    <location>
        <begin position="434"/>
        <end position="445"/>
    </location>
</feature>
<evidence type="ECO:0000256" key="6">
    <source>
        <dbReference type="ARBA" id="ARBA00022840"/>
    </source>
</evidence>
<reference evidence="12 13" key="1">
    <citation type="journal article" date="2013" name="Curr. Biol.">
        <title>The Genome of the Foraminiferan Reticulomyxa filosa.</title>
        <authorList>
            <person name="Glockner G."/>
            <person name="Hulsmann N."/>
            <person name="Schleicher M."/>
            <person name="Noegel A.A."/>
            <person name="Eichinger L."/>
            <person name="Gallinger C."/>
            <person name="Pawlowski J."/>
            <person name="Sierra R."/>
            <person name="Euteneuer U."/>
            <person name="Pillet L."/>
            <person name="Moustafa A."/>
            <person name="Platzer M."/>
            <person name="Groth M."/>
            <person name="Szafranski K."/>
            <person name="Schliwa M."/>
        </authorList>
    </citation>
    <scope>NUCLEOTIDE SEQUENCE [LARGE SCALE GENOMIC DNA]</scope>
</reference>
<dbReference type="GO" id="GO:0004674">
    <property type="term" value="F:protein serine/threonine kinase activity"/>
    <property type="evidence" value="ECO:0007669"/>
    <property type="project" value="UniProtKB-KW"/>
</dbReference>
<dbReference type="AlphaFoldDB" id="X6M8F4"/>
<organism evidence="12 13">
    <name type="scientific">Reticulomyxa filosa</name>
    <dbReference type="NCBI Taxonomy" id="46433"/>
    <lineage>
        <taxon>Eukaryota</taxon>
        <taxon>Sar</taxon>
        <taxon>Rhizaria</taxon>
        <taxon>Retaria</taxon>
        <taxon>Foraminifera</taxon>
        <taxon>Monothalamids</taxon>
        <taxon>Reticulomyxidae</taxon>
        <taxon>Reticulomyxa</taxon>
    </lineage>
</organism>
<evidence type="ECO:0000256" key="10">
    <source>
        <dbReference type="SAM" id="Phobius"/>
    </source>
</evidence>
<dbReference type="EC" id="2.7.11.1" evidence="1"/>
<name>X6M8F4_RETFI</name>
<feature type="region of interest" description="Disordered" evidence="9">
    <location>
        <begin position="428"/>
        <end position="458"/>
    </location>
</feature>
<feature type="transmembrane region" description="Helical" evidence="10">
    <location>
        <begin position="125"/>
        <end position="143"/>
    </location>
</feature>
<dbReference type="InterPro" id="IPR000719">
    <property type="entry name" value="Prot_kinase_dom"/>
</dbReference>
<keyword evidence="2" id="KW-0723">Serine/threonine-protein kinase</keyword>
<feature type="transmembrane region" description="Helical" evidence="10">
    <location>
        <begin position="505"/>
        <end position="526"/>
    </location>
</feature>
<keyword evidence="5 12" id="KW-0418">Kinase</keyword>
<keyword evidence="6" id="KW-0067">ATP-binding</keyword>
<dbReference type="Proteomes" id="UP000023152">
    <property type="component" value="Unassembled WGS sequence"/>
</dbReference>
<evidence type="ECO:0000256" key="7">
    <source>
        <dbReference type="ARBA" id="ARBA00047899"/>
    </source>
</evidence>
<evidence type="ECO:0000256" key="5">
    <source>
        <dbReference type="ARBA" id="ARBA00022777"/>
    </source>
</evidence>
<dbReference type="Gene3D" id="1.10.510.10">
    <property type="entry name" value="Transferase(Phosphotransferase) domain 1"/>
    <property type="match status" value="2"/>
</dbReference>
<keyword evidence="3" id="KW-0808">Transferase</keyword>
<protein>
    <recommendedName>
        <fullName evidence="1">non-specific serine/threonine protein kinase</fullName>
        <ecNumber evidence="1">2.7.11.1</ecNumber>
    </recommendedName>
</protein>
<comment type="caution">
    <text evidence="12">The sequence shown here is derived from an EMBL/GenBank/DDBJ whole genome shotgun (WGS) entry which is preliminary data.</text>
</comment>
<dbReference type="InterPro" id="IPR011009">
    <property type="entry name" value="Kinase-like_dom_sf"/>
</dbReference>
<dbReference type="PANTHER" id="PTHR24343">
    <property type="entry name" value="SERINE/THREONINE KINASE"/>
    <property type="match status" value="1"/>
</dbReference>
<feature type="transmembrane region" description="Helical" evidence="10">
    <location>
        <begin position="225"/>
        <end position="242"/>
    </location>
</feature>
<feature type="transmembrane region" description="Helical" evidence="10">
    <location>
        <begin position="482"/>
        <end position="499"/>
    </location>
</feature>
<evidence type="ECO:0000256" key="1">
    <source>
        <dbReference type="ARBA" id="ARBA00012513"/>
    </source>
</evidence>
<dbReference type="PROSITE" id="PS50011">
    <property type="entry name" value="PROTEIN_KINASE_DOM"/>
    <property type="match status" value="1"/>
</dbReference>
<dbReference type="SUPFAM" id="SSF56112">
    <property type="entry name" value="Protein kinase-like (PK-like)"/>
    <property type="match status" value="2"/>
</dbReference>
<evidence type="ECO:0000256" key="8">
    <source>
        <dbReference type="ARBA" id="ARBA00048679"/>
    </source>
</evidence>
<comment type="catalytic activity">
    <reaction evidence="7">
        <text>L-threonyl-[protein] + ATP = O-phospho-L-threonyl-[protein] + ADP + H(+)</text>
        <dbReference type="Rhea" id="RHEA:46608"/>
        <dbReference type="Rhea" id="RHEA-COMP:11060"/>
        <dbReference type="Rhea" id="RHEA-COMP:11605"/>
        <dbReference type="ChEBI" id="CHEBI:15378"/>
        <dbReference type="ChEBI" id="CHEBI:30013"/>
        <dbReference type="ChEBI" id="CHEBI:30616"/>
        <dbReference type="ChEBI" id="CHEBI:61977"/>
        <dbReference type="ChEBI" id="CHEBI:456216"/>
        <dbReference type="EC" id="2.7.11.1"/>
    </reaction>
</comment>
<evidence type="ECO:0000256" key="2">
    <source>
        <dbReference type="ARBA" id="ARBA00022527"/>
    </source>
</evidence>
<evidence type="ECO:0000256" key="3">
    <source>
        <dbReference type="ARBA" id="ARBA00022679"/>
    </source>
</evidence>
<keyword evidence="4" id="KW-0547">Nucleotide-binding</keyword>
<feature type="transmembrane region" description="Helical" evidence="10">
    <location>
        <begin position="277"/>
        <end position="295"/>
    </location>
</feature>
<keyword evidence="10" id="KW-0812">Transmembrane</keyword>
<feature type="region of interest" description="Disordered" evidence="9">
    <location>
        <begin position="343"/>
        <end position="364"/>
    </location>
</feature>
<keyword evidence="13" id="KW-1185">Reference proteome</keyword>
<feature type="transmembrane region" description="Helical" evidence="10">
    <location>
        <begin position="171"/>
        <end position="191"/>
    </location>
</feature>
<dbReference type="GO" id="GO:0005524">
    <property type="term" value="F:ATP binding"/>
    <property type="evidence" value="ECO:0007669"/>
    <property type="project" value="UniProtKB-KW"/>
</dbReference>
<feature type="domain" description="Protein kinase" evidence="11">
    <location>
        <begin position="1"/>
        <end position="339"/>
    </location>
</feature>
<comment type="catalytic activity">
    <reaction evidence="8">
        <text>L-seryl-[protein] + ATP = O-phospho-L-seryl-[protein] + ADP + H(+)</text>
        <dbReference type="Rhea" id="RHEA:17989"/>
        <dbReference type="Rhea" id="RHEA-COMP:9863"/>
        <dbReference type="Rhea" id="RHEA-COMP:11604"/>
        <dbReference type="ChEBI" id="CHEBI:15378"/>
        <dbReference type="ChEBI" id="CHEBI:29999"/>
        <dbReference type="ChEBI" id="CHEBI:30616"/>
        <dbReference type="ChEBI" id="CHEBI:83421"/>
        <dbReference type="ChEBI" id="CHEBI:456216"/>
        <dbReference type="EC" id="2.7.11.1"/>
    </reaction>
</comment>
<evidence type="ECO:0000256" key="9">
    <source>
        <dbReference type="SAM" id="MobiDB-lite"/>
    </source>
</evidence>
<keyword evidence="10" id="KW-0472">Membrane</keyword>
<keyword evidence="10" id="KW-1133">Transmembrane helix</keyword>
<evidence type="ECO:0000313" key="12">
    <source>
        <dbReference type="EMBL" id="ETO09305.1"/>
    </source>
</evidence>
<accession>X6M8F4</accession>
<evidence type="ECO:0000256" key="4">
    <source>
        <dbReference type="ARBA" id="ARBA00022741"/>
    </source>
</evidence>
<sequence length="527" mass="62028">MEYCGAGELFDFIRDNHTKGELSKIVKSVSTQPQECQKTPNEWSLCVQSMFCQLVDTVSWMHSHGVVHLDLSLENTMLASVDKNQANIKIIDFGVARFFEAKDKFNEKVGKVGYMAPEVCRCYKYKVFACFYFYFFLCVSLMCRLNHFWWFFFHVFWICSLYSPFPPFSNIFRNELYVILIKDFFIIFLFFKGKVGKKKKALTDRKKSIGLVYAKKEYSPEKADIWCLGVMLFMMLIGAPPYEFASPTNPAFRFIISGRLRDVLAHWRRLPLVSADALSYLFLIINYFFWIKWALKRACICSHYYELFLQKKKKYVMESIFKPESERITMSELRRHKYVNLNSEKEKTESKTTPSLLTKKEEEQTKYSLSKPKVTQHYTNGNAQTLTIANEVIPIVTTKKAKDISQLLRSAVGVENMRSLMTTIEKSIEDTKKQSQLSSATSNENPKGEGVVDEDNKNNDQCLDELKQEEENKQPKKKHKKSNSTFLFVLFCFILFLQSRCTKFYHYYNNYFFFMFILFFFSVFHWS</sequence>
<evidence type="ECO:0000313" key="13">
    <source>
        <dbReference type="Proteomes" id="UP000023152"/>
    </source>
</evidence>
<gene>
    <name evidence="12" type="ORF">RFI_28081</name>
</gene>
<dbReference type="PANTHER" id="PTHR24343:SF558">
    <property type="entry name" value="PROTEIN KINASE DOMAIN-CONTAINING PROTEIN"/>
    <property type="match status" value="1"/>
</dbReference>
<dbReference type="Pfam" id="PF00069">
    <property type="entry name" value="Pkinase"/>
    <property type="match status" value="1"/>
</dbReference>
<dbReference type="EMBL" id="ASPP01024156">
    <property type="protein sequence ID" value="ETO09305.1"/>
    <property type="molecule type" value="Genomic_DNA"/>
</dbReference>
<proteinExistence type="predicted"/>
<evidence type="ECO:0000259" key="11">
    <source>
        <dbReference type="PROSITE" id="PS50011"/>
    </source>
</evidence>
<dbReference type="OrthoDB" id="6071813at2759"/>